<dbReference type="GO" id="GO:0004222">
    <property type="term" value="F:metalloendopeptidase activity"/>
    <property type="evidence" value="ECO:0007669"/>
    <property type="project" value="TreeGrafter"/>
</dbReference>
<dbReference type="CDD" id="cd12797">
    <property type="entry name" value="M23_peptidase"/>
    <property type="match status" value="1"/>
</dbReference>
<evidence type="ECO:0000256" key="2">
    <source>
        <dbReference type="SAM" id="MobiDB-lite"/>
    </source>
</evidence>
<gene>
    <name evidence="5" type="ORF">skT53_27270</name>
</gene>
<sequence length="244" mass="26782">MARMGNEVIEKMNEEKNQLQNLAPRSQKKPGFWKTLFAKRWTFPALYLGAAAVIIGIVVAGTQYKHQEGATPAPQGNVLTDPSAGTDTQPVTAGQNLIWPMAADGTDAQVTMSFYDDSKDEKTKANSIVRFDNNFYTQNGVVIGRKDDKPFSVVAAASGTVTRVENDPLMGQVVEIAHDNGYVTYYASLQNVQVKQGDKVVQSQPIGQSGNNKLEADQKNHLHFEVKKDSKYINPQSVLPPRGQ</sequence>
<feature type="compositionally biased region" description="Basic and acidic residues" evidence="2">
    <location>
        <begin position="214"/>
        <end position="231"/>
    </location>
</feature>
<evidence type="ECO:0000313" key="5">
    <source>
        <dbReference type="EMBL" id="BCJ87742.1"/>
    </source>
</evidence>
<feature type="compositionally biased region" description="Polar residues" evidence="2">
    <location>
        <begin position="77"/>
        <end position="87"/>
    </location>
</feature>
<accession>A0A7I8DEM7</accession>
<feature type="region of interest" description="Disordered" evidence="2">
    <location>
        <begin position="67"/>
        <end position="87"/>
    </location>
</feature>
<dbReference type="InterPro" id="IPR016047">
    <property type="entry name" value="M23ase_b-sheet_dom"/>
</dbReference>
<dbReference type="Proteomes" id="UP000593802">
    <property type="component" value="Chromosome"/>
</dbReference>
<name>A0A7I8DEM7_9BACL</name>
<evidence type="ECO:0000313" key="6">
    <source>
        <dbReference type="Proteomes" id="UP000593802"/>
    </source>
</evidence>
<keyword evidence="6" id="KW-1185">Reference proteome</keyword>
<feature type="transmembrane region" description="Helical" evidence="3">
    <location>
        <begin position="41"/>
        <end position="60"/>
    </location>
</feature>
<keyword evidence="1" id="KW-0175">Coiled coil</keyword>
<dbReference type="EMBL" id="AP023366">
    <property type="protein sequence ID" value="BCJ87742.1"/>
    <property type="molecule type" value="Genomic_DNA"/>
</dbReference>
<dbReference type="PANTHER" id="PTHR21666:SF291">
    <property type="entry name" value="STAGE II SPORULATION PROTEIN Q"/>
    <property type="match status" value="1"/>
</dbReference>
<keyword evidence="3" id="KW-0472">Membrane</keyword>
<feature type="domain" description="M23ase beta-sheet core" evidence="4">
    <location>
        <begin position="138"/>
        <end position="235"/>
    </location>
</feature>
<organism evidence="5 6">
    <name type="scientific">Effusibacillus dendaii</name>
    <dbReference type="NCBI Taxonomy" id="2743772"/>
    <lineage>
        <taxon>Bacteria</taxon>
        <taxon>Bacillati</taxon>
        <taxon>Bacillota</taxon>
        <taxon>Bacilli</taxon>
        <taxon>Bacillales</taxon>
        <taxon>Alicyclobacillaceae</taxon>
        <taxon>Effusibacillus</taxon>
    </lineage>
</organism>
<dbReference type="Gene3D" id="2.70.70.10">
    <property type="entry name" value="Glucose Permease (Domain IIA)"/>
    <property type="match status" value="1"/>
</dbReference>
<feature type="compositionally biased region" description="Polar residues" evidence="2">
    <location>
        <begin position="203"/>
        <end position="212"/>
    </location>
</feature>
<dbReference type="KEGG" id="eff:skT53_27270"/>
<dbReference type="AlphaFoldDB" id="A0A7I8DEM7"/>
<proteinExistence type="predicted"/>
<evidence type="ECO:0000256" key="1">
    <source>
        <dbReference type="SAM" id="Coils"/>
    </source>
</evidence>
<evidence type="ECO:0000259" key="4">
    <source>
        <dbReference type="Pfam" id="PF01551"/>
    </source>
</evidence>
<keyword evidence="3" id="KW-1133">Transmembrane helix</keyword>
<feature type="region of interest" description="Disordered" evidence="2">
    <location>
        <begin position="203"/>
        <end position="244"/>
    </location>
</feature>
<dbReference type="SUPFAM" id="SSF51261">
    <property type="entry name" value="Duplicated hybrid motif"/>
    <property type="match status" value="1"/>
</dbReference>
<keyword evidence="3" id="KW-0812">Transmembrane</keyword>
<dbReference type="Pfam" id="PF01551">
    <property type="entry name" value="Peptidase_M23"/>
    <property type="match status" value="1"/>
</dbReference>
<protein>
    <recommendedName>
        <fullName evidence="4">M23ase beta-sheet core domain-containing protein</fullName>
    </recommendedName>
</protein>
<dbReference type="InterPro" id="IPR050570">
    <property type="entry name" value="Cell_wall_metabolism_enzyme"/>
</dbReference>
<dbReference type="PANTHER" id="PTHR21666">
    <property type="entry name" value="PEPTIDASE-RELATED"/>
    <property type="match status" value="1"/>
</dbReference>
<feature type="coiled-coil region" evidence="1">
    <location>
        <begin position="2"/>
        <end position="29"/>
    </location>
</feature>
<evidence type="ECO:0000256" key="3">
    <source>
        <dbReference type="SAM" id="Phobius"/>
    </source>
</evidence>
<dbReference type="InterPro" id="IPR011055">
    <property type="entry name" value="Dup_hybrid_motif"/>
</dbReference>
<reference evidence="5 6" key="1">
    <citation type="submission" date="2020-08" db="EMBL/GenBank/DDBJ databases">
        <title>Complete Genome Sequence of Effusibacillus dendaii Strain skT53, Isolated from Farmland soil.</title>
        <authorList>
            <person name="Konishi T."/>
            <person name="Kawasaki H."/>
        </authorList>
    </citation>
    <scope>NUCLEOTIDE SEQUENCE [LARGE SCALE GENOMIC DNA]</scope>
    <source>
        <strain evidence="6">skT53</strain>
    </source>
</reference>